<protein>
    <submittedName>
        <fullName evidence="1">Uncharacterized protein</fullName>
    </submittedName>
</protein>
<accession>A0AAV1F594</accession>
<evidence type="ECO:0000313" key="2">
    <source>
        <dbReference type="Proteomes" id="UP001178508"/>
    </source>
</evidence>
<keyword evidence="2" id="KW-1185">Reference proteome</keyword>
<reference evidence="1" key="1">
    <citation type="submission" date="2023-08" db="EMBL/GenBank/DDBJ databases">
        <authorList>
            <person name="Alioto T."/>
            <person name="Alioto T."/>
            <person name="Gomez Garrido J."/>
        </authorList>
    </citation>
    <scope>NUCLEOTIDE SEQUENCE</scope>
</reference>
<proteinExistence type="predicted"/>
<organism evidence="1 2">
    <name type="scientific">Xyrichtys novacula</name>
    <name type="common">Pearly razorfish</name>
    <name type="synonym">Hemipteronotus novacula</name>
    <dbReference type="NCBI Taxonomy" id="13765"/>
    <lineage>
        <taxon>Eukaryota</taxon>
        <taxon>Metazoa</taxon>
        <taxon>Chordata</taxon>
        <taxon>Craniata</taxon>
        <taxon>Vertebrata</taxon>
        <taxon>Euteleostomi</taxon>
        <taxon>Actinopterygii</taxon>
        <taxon>Neopterygii</taxon>
        <taxon>Teleostei</taxon>
        <taxon>Neoteleostei</taxon>
        <taxon>Acanthomorphata</taxon>
        <taxon>Eupercaria</taxon>
        <taxon>Labriformes</taxon>
        <taxon>Labridae</taxon>
        <taxon>Xyrichtys</taxon>
    </lineage>
</organism>
<evidence type="ECO:0000313" key="1">
    <source>
        <dbReference type="EMBL" id="CAJ1056140.1"/>
    </source>
</evidence>
<dbReference type="Proteomes" id="UP001178508">
    <property type="component" value="Chromosome 5"/>
</dbReference>
<name>A0AAV1F594_XYRNO</name>
<dbReference type="EMBL" id="OY660868">
    <property type="protein sequence ID" value="CAJ1056140.1"/>
    <property type="molecule type" value="Genomic_DNA"/>
</dbReference>
<sequence length="142" mass="16064">MPWPPWIYLQISEEKPVCLKKPGAVGLMCLSHAPPVCENSVPLRLSRCRSDNQKHLLCRRLQGDDENNNNNNNNKNPALPADIGALMKQAHTSLPPTTHPCIHVTLPRWYCVSMPGHVNAHVILTHTTWKLFTVPYYINKVV</sequence>
<dbReference type="AlphaFoldDB" id="A0AAV1F594"/>
<gene>
    <name evidence="1" type="ORF">XNOV1_A010663</name>
</gene>